<dbReference type="Gene3D" id="3.40.50.300">
    <property type="entry name" value="P-loop containing nucleotide triphosphate hydrolases"/>
    <property type="match status" value="1"/>
</dbReference>
<evidence type="ECO:0000313" key="2">
    <source>
        <dbReference type="Proteomes" id="UP000190637"/>
    </source>
</evidence>
<dbReference type="Pfam" id="PF13671">
    <property type="entry name" value="AAA_33"/>
    <property type="match status" value="1"/>
</dbReference>
<keyword evidence="2" id="KW-1185">Reference proteome</keyword>
<dbReference type="Proteomes" id="UP000190637">
    <property type="component" value="Unassembled WGS sequence"/>
</dbReference>
<dbReference type="RefSeq" id="WP_078760382.1">
    <property type="nucleotide sequence ID" value="NZ_FUWS01000002.1"/>
</dbReference>
<evidence type="ECO:0000313" key="1">
    <source>
        <dbReference type="EMBL" id="SJZ63217.1"/>
    </source>
</evidence>
<proteinExistence type="predicted"/>
<name>A0A1T4M8Q8_9ACTN</name>
<organism evidence="1 2">
    <name type="scientific">Marinactinospora thermotolerans DSM 45154</name>
    <dbReference type="NCBI Taxonomy" id="1122192"/>
    <lineage>
        <taxon>Bacteria</taxon>
        <taxon>Bacillati</taxon>
        <taxon>Actinomycetota</taxon>
        <taxon>Actinomycetes</taxon>
        <taxon>Streptosporangiales</taxon>
        <taxon>Nocardiopsidaceae</taxon>
        <taxon>Marinactinospora</taxon>
    </lineage>
</organism>
<sequence length="233" mass="25667">MQTPLAVSEDSDPRPGPAEVLRYPARSLILLGGIPGAGKSTLLNRLYGLTGEETSTVVAAEGVRIIDSQQSRNRLTPWLRLLPYPSWRWVVHLAHYMSLVLALRHGGPVIVHEPATRPFVRALVSACCRAARIQLHLLFIDVDPAEARIGQIARGRMVSSRSFRAHEVRWRRLLAACSGDPARGIPGAVSLVVLDRARARVVRAIHFRHVPVPAVRWRAARAFTYGALLLAAL</sequence>
<dbReference type="SUPFAM" id="SSF52540">
    <property type="entry name" value="P-loop containing nucleoside triphosphate hydrolases"/>
    <property type="match status" value="1"/>
</dbReference>
<accession>A0A1T4M8Q8</accession>
<reference evidence="1 2" key="1">
    <citation type="submission" date="2017-02" db="EMBL/GenBank/DDBJ databases">
        <authorList>
            <person name="Peterson S.W."/>
        </authorList>
    </citation>
    <scope>NUCLEOTIDE SEQUENCE [LARGE SCALE GENOMIC DNA]</scope>
    <source>
        <strain evidence="1 2">DSM 45154</strain>
    </source>
</reference>
<dbReference type="STRING" id="1122192.SAMN02745673_00994"/>
<dbReference type="EMBL" id="FUWS01000002">
    <property type="protein sequence ID" value="SJZ63217.1"/>
    <property type="molecule type" value="Genomic_DNA"/>
</dbReference>
<gene>
    <name evidence="1" type="ORF">SAMN02745673_00994</name>
</gene>
<dbReference type="AlphaFoldDB" id="A0A1T4M8Q8"/>
<dbReference type="InterPro" id="IPR027417">
    <property type="entry name" value="P-loop_NTPase"/>
</dbReference>
<dbReference type="OrthoDB" id="3523587at2"/>
<protein>
    <submittedName>
        <fullName evidence="1">ATPase components of ABC transporters with duplicated ATPase domains</fullName>
    </submittedName>
</protein>